<dbReference type="EMBL" id="JYKN01000673">
    <property type="protein sequence ID" value="KKK23491.1"/>
    <property type="molecule type" value="Genomic_DNA"/>
</dbReference>
<evidence type="ECO:0000313" key="1">
    <source>
        <dbReference type="EMBL" id="KKK23491.1"/>
    </source>
</evidence>
<reference evidence="1 2" key="1">
    <citation type="submission" date="2015-02" db="EMBL/GenBank/DDBJ databases">
        <title>Draft Genome Sequences of Two Closely-Related Aflatoxigenic Aspergillus Species Obtained from the Cote d'Ivoire.</title>
        <authorList>
            <person name="Moore G.G."/>
            <person name="Beltz S.B."/>
            <person name="Mack B.M."/>
        </authorList>
    </citation>
    <scope>NUCLEOTIDE SEQUENCE [LARGE SCALE GENOMIC DNA]</scope>
    <source>
        <strain evidence="1 2">SRRC1432</strain>
    </source>
</reference>
<dbReference type="InterPro" id="IPR046670">
    <property type="entry name" value="DUF6540"/>
</dbReference>
<protein>
    <submittedName>
        <fullName evidence="1">Uncharacterized protein</fullName>
    </submittedName>
</protein>
<name>A0A0F8VK83_9EURO</name>
<dbReference type="Pfam" id="PF20174">
    <property type="entry name" value="DUF6540"/>
    <property type="match status" value="1"/>
</dbReference>
<gene>
    <name evidence="1" type="ORF">AOCH_001464</name>
</gene>
<sequence length="143" mass="16230">MTQKLFILIYKGEPLDYIEYRHTALYFQFASQSRSIMHIIGCQGLFQFSNNVNCDPSTLGNLVQVVPVTDIPTSIGEDSIRETVSRTPIRNGRLDLDWNCQNWVGDALNRLVHRGWITVEQRADAIDKMADACLEAHDDSDSI</sequence>
<dbReference type="VEuPathDB" id="FungiDB:P175DRAFT_0498854"/>
<dbReference type="AlphaFoldDB" id="A0A0F8VK83"/>
<dbReference type="Proteomes" id="UP000034947">
    <property type="component" value="Unassembled WGS sequence"/>
</dbReference>
<comment type="caution">
    <text evidence="1">The sequence shown here is derived from an EMBL/GenBank/DDBJ whole genome shotgun (WGS) entry which is preliminary data.</text>
</comment>
<dbReference type="OrthoDB" id="37659at2759"/>
<proteinExistence type="predicted"/>
<keyword evidence="2" id="KW-1185">Reference proteome</keyword>
<evidence type="ECO:0000313" key="2">
    <source>
        <dbReference type="Proteomes" id="UP000034947"/>
    </source>
</evidence>
<organism evidence="1 2">
    <name type="scientific">Aspergillus ochraceoroseus</name>
    <dbReference type="NCBI Taxonomy" id="138278"/>
    <lineage>
        <taxon>Eukaryota</taxon>
        <taxon>Fungi</taxon>
        <taxon>Dikarya</taxon>
        <taxon>Ascomycota</taxon>
        <taxon>Pezizomycotina</taxon>
        <taxon>Eurotiomycetes</taxon>
        <taxon>Eurotiomycetidae</taxon>
        <taxon>Eurotiales</taxon>
        <taxon>Aspergillaceae</taxon>
        <taxon>Aspergillus</taxon>
        <taxon>Aspergillus subgen. Nidulantes</taxon>
    </lineage>
</organism>
<accession>A0A0F8VK83</accession>